<dbReference type="AlphaFoldDB" id="A0A936ZPW0"/>
<dbReference type="CDD" id="cd16364">
    <property type="entry name" value="T3SC_I-like"/>
    <property type="match status" value="1"/>
</dbReference>
<evidence type="ECO:0000313" key="2">
    <source>
        <dbReference type="Proteomes" id="UP000613011"/>
    </source>
</evidence>
<dbReference type="RefSeq" id="WP_201681894.1">
    <property type="nucleotide sequence ID" value="NZ_JAEQNA010000001.1"/>
</dbReference>
<dbReference type="EMBL" id="JAEQNA010000001">
    <property type="protein sequence ID" value="MBL0418815.1"/>
    <property type="molecule type" value="Genomic_DNA"/>
</dbReference>
<name>A0A936ZPW0_9BURK</name>
<dbReference type="InterPro" id="IPR010261">
    <property type="entry name" value="Tir_chaperone"/>
</dbReference>
<comment type="caution">
    <text evidence="1">The sequence shown here is derived from an EMBL/GenBank/DDBJ whole genome shotgun (WGS) entry which is preliminary data.</text>
</comment>
<dbReference type="Pfam" id="PF05932">
    <property type="entry name" value="CesT"/>
    <property type="match status" value="1"/>
</dbReference>
<accession>A0A936ZPW0</accession>
<reference evidence="1" key="1">
    <citation type="submission" date="2021-01" db="EMBL/GenBank/DDBJ databases">
        <title>Ramlibacter sp. strain AW1 16S ribosomal RNA gene Genome sequencing and assembly.</title>
        <authorList>
            <person name="Kang M."/>
        </authorList>
    </citation>
    <scope>NUCLEOTIDE SEQUENCE</scope>
    <source>
        <strain evidence="1">AW1</strain>
    </source>
</reference>
<organism evidence="1 2">
    <name type="scientific">Ramlibacter aurantiacus</name>
    <dbReference type="NCBI Taxonomy" id="2801330"/>
    <lineage>
        <taxon>Bacteria</taxon>
        <taxon>Pseudomonadati</taxon>
        <taxon>Pseudomonadota</taxon>
        <taxon>Betaproteobacteria</taxon>
        <taxon>Burkholderiales</taxon>
        <taxon>Comamonadaceae</taxon>
        <taxon>Ramlibacter</taxon>
    </lineage>
</organism>
<proteinExistence type="predicted"/>
<dbReference type="GO" id="GO:0030254">
    <property type="term" value="P:protein secretion by the type III secretion system"/>
    <property type="evidence" value="ECO:0007669"/>
    <property type="project" value="InterPro"/>
</dbReference>
<sequence length="143" mass="15393">MNADARRLVTDAAQLLGVSPFALDADGTSALHFPHDVDIELRVDEYAEAIDALAVIGSPPEHAAAGAFIGSLLVNPMLAEAGQPHVAWEPHSRNLLLCRGFAASRLTPRQLADQLHALATRCDAYREHWLRPAVPVAVAKEMT</sequence>
<keyword evidence="2" id="KW-1185">Reference proteome</keyword>
<dbReference type="Gene3D" id="3.30.1460.10">
    <property type="match status" value="1"/>
</dbReference>
<gene>
    <name evidence="1" type="ORF">JI739_00510</name>
</gene>
<evidence type="ECO:0000313" key="1">
    <source>
        <dbReference type="EMBL" id="MBL0418815.1"/>
    </source>
</evidence>
<dbReference type="Proteomes" id="UP000613011">
    <property type="component" value="Unassembled WGS sequence"/>
</dbReference>
<dbReference type="SUPFAM" id="SSF69635">
    <property type="entry name" value="Type III secretory system chaperone-like"/>
    <property type="match status" value="1"/>
</dbReference>
<protein>
    <submittedName>
        <fullName evidence="1">Type III secretion system chaperone</fullName>
    </submittedName>
</protein>